<dbReference type="EMBL" id="JAPQER010000002">
    <property type="protein sequence ID" value="MCY6483553.1"/>
    <property type="molecule type" value="Genomic_DNA"/>
</dbReference>
<reference evidence="8" key="1">
    <citation type="submission" date="2022-12" db="EMBL/GenBank/DDBJ databases">
        <authorList>
            <person name="Wang J."/>
        </authorList>
    </citation>
    <scope>NUCLEOTIDE SEQUENCE</scope>
    <source>
        <strain evidence="8">HY-45-18</strain>
    </source>
</reference>
<evidence type="ECO:0000256" key="2">
    <source>
        <dbReference type="ARBA" id="ARBA00022884"/>
    </source>
</evidence>
<evidence type="ECO:0000259" key="7">
    <source>
        <dbReference type="Pfam" id="PF14693"/>
    </source>
</evidence>
<dbReference type="PANTHER" id="PTHR33284">
    <property type="entry name" value="RIBOSOMAL PROTEIN L25/GLN-TRNA SYNTHETASE, ANTI-CODON-BINDING DOMAIN-CONTAINING PROTEIN"/>
    <property type="match status" value="1"/>
</dbReference>
<dbReference type="InterPro" id="IPR011035">
    <property type="entry name" value="Ribosomal_bL25/Gln-tRNA_synth"/>
</dbReference>
<dbReference type="InterPro" id="IPR020056">
    <property type="entry name" value="Rbsml_bL25/Gln-tRNA_synth_N"/>
</dbReference>
<dbReference type="Pfam" id="PF14693">
    <property type="entry name" value="Ribosomal_TL5_C"/>
    <property type="match status" value="1"/>
</dbReference>
<dbReference type="InterPro" id="IPR001021">
    <property type="entry name" value="Ribosomal_bL25_long"/>
</dbReference>
<dbReference type="NCBIfam" id="TIGR00731">
    <property type="entry name" value="bL25_bact_ctc"/>
    <property type="match status" value="1"/>
</dbReference>
<name>A0ABT4CX31_9CLOT</name>
<proteinExistence type="inferred from homology"/>
<dbReference type="CDD" id="cd00495">
    <property type="entry name" value="Ribosomal_L25_TL5_CTC"/>
    <property type="match status" value="1"/>
</dbReference>
<dbReference type="PANTHER" id="PTHR33284:SF1">
    <property type="entry name" value="RIBOSOMAL PROTEIN L25_GLN-TRNA SYNTHETASE, ANTI-CODON-BINDING DOMAIN-CONTAINING PROTEIN"/>
    <property type="match status" value="1"/>
</dbReference>
<comment type="subunit">
    <text evidence="5">Part of the 50S ribosomal subunit; part of the 5S rRNA/L5/L18/L25 subcomplex. Contacts the 5S rRNA. Binds to the 5S rRNA independently of L5 and L18.</text>
</comment>
<protein>
    <recommendedName>
        <fullName evidence="5">Large ribosomal subunit protein bL25</fullName>
    </recommendedName>
    <alternativeName>
        <fullName evidence="5">General stress protein CTC</fullName>
    </alternativeName>
</protein>
<keyword evidence="1 5" id="KW-0699">rRNA-binding</keyword>
<feature type="domain" description="Large ribosomal subunit protein bL25 beta" evidence="7">
    <location>
        <begin position="98"/>
        <end position="178"/>
    </location>
</feature>
<keyword evidence="2 5" id="KW-0694">RNA-binding</keyword>
<evidence type="ECO:0000256" key="3">
    <source>
        <dbReference type="ARBA" id="ARBA00022980"/>
    </source>
</evidence>
<dbReference type="InterPro" id="IPR037121">
    <property type="entry name" value="Ribosomal_bL25_C"/>
</dbReference>
<keyword evidence="9" id="KW-1185">Reference proteome</keyword>
<dbReference type="RefSeq" id="WP_268039830.1">
    <property type="nucleotide sequence ID" value="NZ_JAPQER010000002.1"/>
</dbReference>
<comment type="similarity">
    <text evidence="5">Belongs to the bacterial ribosomal protein bL25 family. CTC subfamily.</text>
</comment>
<organism evidence="8 9">
    <name type="scientific">Clostridium aestuarii</name>
    <dbReference type="NCBI Taxonomy" id="338193"/>
    <lineage>
        <taxon>Bacteria</taxon>
        <taxon>Bacillati</taxon>
        <taxon>Bacillota</taxon>
        <taxon>Clostridia</taxon>
        <taxon>Eubacteriales</taxon>
        <taxon>Clostridiaceae</taxon>
        <taxon>Clostridium</taxon>
    </lineage>
</organism>
<dbReference type="InterPro" id="IPR029751">
    <property type="entry name" value="Ribosomal_L25_dom"/>
</dbReference>
<comment type="caution">
    <text evidence="8">The sequence shown here is derived from an EMBL/GenBank/DDBJ whole genome shotgun (WGS) entry which is preliminary data.</text>
</comment>
<evidence type="ECO:0000313" key="9">
    <source>
        <dbReference type="Proteomes" id="UP001078443"/>
    </source>
</evidence>
<accession>A0ABT4CX31</accession>
<dbReference type="GO" id="GO:0005840">
    <property type="term" value="C:ribosome"/>
    <property type="evidence" value="ECO:0007669"/>
    <property type="project" value="UniProtKB-KW"/>
</dbReference>
<feature type="domain" description="Large ribosomal subunit protein bL25 L25" evidence="6">
    <location>
        <begin position="4"/>
        <end position="90"/>
    </location>
</feature>
<dbReference type="HAMAP" id="MF_01334">
    <property type="entry name" value="Ribosomal_bL25_CTC"/>
    <property type="match status" value="1"/>
</dbReference>
<keyword evidence="3 5" id="KW-0689">Ribosomal protein</keyword>
<gene>
    <name evidence="5" type="primary">rplY</name>
    <name evidence="5" type="synonym">ctc</name>
    <name evidence="8" type="ORF">OW763_04200</name>
</gene>
<dbReference type="InterPro" id="IPR020057">
    <property type="entry name" value="Ribosomal_bL25_b-dom"/>
</dbReference>
<dbReference type="Pfam" id="PF01386">
    <property type="entry name" value="Ribosomal_L25p"/>
    <property type="match status" value="1"/>
</dbReference>
<keyword evidence="4 5" id="KW-0687">Ribonucleoprotein</keyword>
<dbReference type="Gene3D" id="2.170.120.20">
    <property type="entry name" value="Ribosomal protein L25, beta domain"/>
    <property type="match status" value="1"/>
</dbReference>
<dbReference type="Proteomes" id="UP001078443">
    <property type="component" value="Unassembled WGS sequence"/>
</dbReference>
<evidence type="ECO:0000256" key="1">
    <source>
        <dbReference type="ARBA" id="ARBA00022730"/>
    </source>
</evidence>
<sequence>MENLKCQLRNKNRSHYPKKKRLKGKIPGILYGKGMENILFEIGELELNKEIAIQGEHGTINLEINNHNHKALIKELQREAVNHNIVHIDLQEIDNKAKVHTEVPLIFTGENLVKKDGGIIQKEKNSVKVQGRYENIPKAIEVDISKMKVGDVCRVADLEISSEITFVDDIDTVILAISKYNTSALSEEEKEEVNEPTEED</sequence>
<evidence type="ECO:0000259" key="6">
    <source>
        <dbReference type="Pfam" id="PF01386"/>
    </source>
</evidence>
<dbReference type="Gene3D" id="2.40.240.10">
    <property type="entry name" value="Ribosomal Protein L25, Chain P"/>
    <property type="match status" value="1"/>
</dbReference>
<dbReference type="InterPro" id="IPR020930">
    <property type="entry name" value="Ribosomal_uL5_bac-type"/>
</dbReference>
<dbReference type="SUPFAM" id="SSF50715">
    <property type="entry name" value="Ribosomal protein L25-like"/>
    <property type="match status" value="1"/>
</dbReference>
<evidence type="ECO:0000256" key="4">
    <source>
        <dbReference type="ARBA" id="ARBA00023274"/>
    </source>
</evidence>
<evidence type="ECO:0000313" key="8">
    <source>
        <dbReference type="EMBL" id="MCY6483553.1"/>
    </source>
</evidence>
<evidence type="ECO:0000256" key="5">
    <source>
        <dbReference type="HAMAP-Rule" id="MF_01334"/>
    </source>
</evidence>
<comment type="function">
    <text evidence="5">This is one of the proteins that binds to the 5S RNA in the ribosome where it forms part of the central protuberance.</text>
</comment>